<feature type="transmembrane region" description="Helical" evidence="1">
    <location>
        <begin position="141"/>
        <end position="158"/>
    </location>
</feature>
<feature type="transmembrane region" description="Helical" evidence="1">
    <location>
        <begin position="112"/>
        <end position="129"/>
    </location>
</feature>
<comment type="caution">
    <text evidence="2">The sequence shown here is derived from an EMBL/GenBank/DDBJ whole genome shotgun (WGS) entry which is preliminary data.</text>
</comment>
<feature type="transmembrane region" description="Helical" evidence="1">
    <location>
        <begin position="164"/>
        <end position="185"/>
    </location>
</feature>
<name>A0A1F5YG62_9BACT</name>
<reference evidence="2 3" key="1">
    <citation type="journal article" date="2016" name="Nat. Commun.">
        <title>Thousands of microbial genomes shed light on interconnected biogeochemical processes in an aquifer system.</title>
        <authorList>
            <person name="Anantharaman K."/>
            <person name="Brown C.T."/>
            <person name="Hug L.A."/>
            <person name="Sharon I."/>
            <person name="Castelle C.J."/>
            <person name="Probst A.J."/>
            <person name="Thomas B.C."/>
            <person name="Singh A."/>
            <person name="Wilkins M.J."/>
            <person name="Karaoz U."/>
            <person name="Brodie E.L."/>
            <person name="Williams K.H."/>
            <person name="Hubbard S.S."/>
            <person name="Banfield J.F."/>
        </authorList>
    </citation>
    <scope>NUCLEOTIDE SEQUENCE [LARGE SCALE GENOMIC DNA]</scope>
</reference>
<dbReference type="AlphaFoldDB" id="A0A1F5YG62"/>
<keyword evidence="1" id="KW-0812">Transmembrane</keyword>
<keyword evidence="1" id="KW-1133">Transmembrane helix</keyword>
<accession>A0A1F5YG62</accession>
<organism evidence="2 3">
    <name type="scientific">Candidatus Gottesmanbacteria bacterium RBG_16_38_7b</name>
    <dbReference type="NCBI Taxonomy" id="1798372"/>
    <lineage>
        <taxon>Bacteria</taxon>
        <taxon>Candidatus Gottesmaniibacteriota</taxon>
    </lineage>
</organism>
<evidence type="ECO:0000256" key="1">
    <source>
        <dbReference type="SAM" id="Phobius"/>
    </source>
</evidence>
<dbReference type="EMBL" id="MFJB01000071">
    <property type="protein sequence ID" value="OGF99042.1"/>
    <property type="molecule type" value="Genomic_DNA"/>
</dbReference>
<evidence type="ECO:0008006" key="4">
    <source>
        <dbReference type="Google" id="ProtNLM"/>
    </source>
</evidence>
<feature type="transmembrane region" description="Helical" evidence="1">
    <location>
        <begin position="35"/>
        <end position="54"/>
    </location>
</feature>
<evidence type="ECO:0000313" key="2">
    <source>
        <dbReference type="EMBL" id="OGF99042.1"/>
    </source>
</evidence>
<gene>
    <name evidence="2" type="ORF">A2153_01755</name>
</gene>
<sequence length="195" mass="22089">MDIKIFFGLVGVVLSLAGYFPYLKGILSGKIKPHVFSWLIWVITTGIAFLGQIYGNAGAGAWVTGIAFFFCIVITILTLKKGKIEITKTDWISFVTAIFAIILWIITKQPLLSVLISILIDAAGYVPTFRKSYYRPYEEATLLWFLNGLKFLLALFALTEFNLLSSIFPIYLIATNWSLFILILIRRKQIHLRTV</sequence>
<protein>
    <recommendedName>
        <fullName evidence="4">PQ-loop repeat-containing protein</fullName>
    </recommendedName>
</protein>
<feature type="transmembrane region" description="Helical" evidence="1">
    <location>
        <begin position="60"/>
        <end position="79"/>
    </location>
</feature>
<feature type="transmembrane region" description="Helical" evidence="1">
    <location>
        <begin position="91"/>
        <end position="106"/>
    </location>
</feature>
<feature type="transmembrane region" description="Helical" evidence="1">
    <location>
        <begin position="6"/>
        <end position="23"/>
    </location>
</feature>
<keyword evidence="1" id="KW-0472">Membrane</keyword>
<evidence type="ECO:0000313" key="3">
    <source>
        <dbReference type="Proteomes" id="UP000177396"/>
    </source>
</evidence>
<proteinExistence type="predicted"/>
<dbReference type="Proteomes" id="UP000177396">
    <property type="component" value="Unassembled WGS sequence"/>
</dbReference>